<evidence type="ECO:0000313" key="2">
    <source>
        <dbReference type="Proteomes" id="UP000178606"/>
    </source>
</evidence>
<organism evidence="1 2">
    <name type="scientific">Handelsmanbacteria sp. (strain RIFCSPLOWO2_12_FULL_64_10)</name>
    <dbReference type="NCBI Taxonomy" id="1817868"/>
    <lineage>
        <taxon>Bacteria</taxon>
        <taxon>Candidatus Handelsmaniibacteriota</taxon>
    </lineage>
</organism>
<evidence type="ECO:0000313" key="1">
    <source>
        <dbReference type="EMBL" id="OGG53022.1"/>
    </source>
</evidence>
<sequence>MNWSPLGYMASVLGSHPLAAEVHRSVAAALRCPFLHLGPAADVEEVFHRSLDAAVRDIEAHPRGKLFRRLIEHGPHLPDDPAAPASDGETTLSDLECGACVEFVFSHMVNRFKGELTELLALEPCLGLVEGMLRDGRLPPGTRLYWADTVQERRRVRAPEEKQTTWGGFTKGADGLLAEHLPRRKDRSPALLEVHGVVEVKSMTRPAKRVLAQIDRHLGRLRGGVRLDGTVHPPEAVRVGRPVRIVVVPATWKLSREWENVPTEAGRTLVVPQPEGPMCPTRVEEAAPGLWRVVLGWSQEAIEQAAYEMTFWYMSQVGRHVYAGRPLPKGWERMTPEEAGRNAVKMMLYYMPLRPLSPRQERLAVKLYNVYSFGYPLGVDSPVMLWPEDFPAG</sequence>
<reference evidence="1 2" key="1">
    <citation type="journal article" date="2016" name="Nat. Commun.">
        <title>Thousands of microbial genomes shed light on interconnected biogeochemical processes in an aquifer system.</title>
        <authorList>
            <person name="Anantharaman K."/>
            <person name="Brown C.T."/>
            <person name="Hug L.A."/>
            <person name="Sharon I."/>
            <person name="Castelle C.J."/>
            <person name="Probst A.J."/>
            <person name="Thomas B.C."/>
            <person name="Singh A."/>
            <person name="Wilkins M.J."/>
            <person name="Karaoz U."/>
            <person name="Brodie E.L."/>
            <person name="Williams K.H."/>
            <person name="Hubbard S.S."/>
            <person name="Banfield J.F."/>
        </authorList>
    </citation>
    <scope>NUCLEOTIDE SEQUENCE [LARGE SCALE GENOMIC DNA]</scope>
    <source>
        <strain evidence="2">RIFCSPLOWO2_12_FULL_64_10</strain>
    </source>
</reference>
<protein>
    <submittedName>
        <fullName evidence="1">Uncharacterized protein</fullName>
    </submittedName>
</protein>
<accession>A0A1F6CVX5</accession>
<comment type="caution">
    <text evidence="1">The sequence shown here is derived from an EMBL/GenBank/DDBJ whole genome shotgun (WGS) entry which is preliminary data.</text>
</comment>
<gene>
    <name evidence="1" type="ORF">A3F84_24555</name>
</gene>
<dbReference type="EMBL" id="MFKF01000129">
    <property type="protein sequence ID" value="OGG53022.1"/>
    <property type="molecule type" value="Genomic_DNA"/>
</dbReference>
<proteinExistence type="predicted"/>
<dbReference type="AlphaFoldDB" id="A0A1F6CVX5"/>
<dbReference type="Proteomes" id="UP000178606">
    <property type="component" value="Unassembled WGS sequence"/>
</dbReference>
<name>A0A1F6CVX5_HANXR</name>